<dbReference type="EMBL" id="ML987201">
    <property type="protein sequence ID" value="KAF2245164.1"/>
    <property type="molecule type" value="Genomic_DNA"/>
</dbReference>
<accession>A0A6A6I3V3</accession>
<dbReference type="RefSeq" id="XP_033680168.1">
    <property type="nucleotide sequence ID" value="XM_033836332.1"/>
</dbReference>
<reference evidence="2" key="1">
    <citation type="journal article" date="2020" name="Stud. Mycol.">
        <title>101 Dothideomycetes genomes: a test case for predicting lifestyles and emergence of pathogens.</title>
        <authorList>
            <person name="Haridas S."/>
            <person name="Albert R."/>
            <person name="Binder M."/>
            <person name="Bloem J."/>
            <person name="Labutti K."/>
            <person name="Salamov A."/>
            <person name="Andreopoulos B."/>
            <person name="Baker S."/>
            <person name="Barry K."/>
            <person name="Bills G."/>
            <person name="Bluhm B."/>
            <person name="Cannon C."/>
            <person name="Castanera R."/>
            <person name="Culley D."/>
            <person name="Daum C."/>
            <person name="Ezra D."/>
            <person name="Gonzalez J."/>
            <person name="Henrissat B."/>
            <person name="Kuo A."/>
            <person name="Liang C."/>
            <person name="Lipzen A."/>
            <person name="Lutzoni F."/>
            <person name="Magnuson J."/>
            <person name="Mondo S."/>
            <person name="Nolan M."/>
            <person name="Ohm R."/>
            <person name="Pangilinan J."/>
            <person name="Park H.-J."/>
            <person name="Ramirez L."/>
            <person name="Alfaro M."/>
            <person name="Sun H."/>
            <person name="Tritt A."/>
            <person name="Yoshinaga Y."/>
            <person name="Zwiers L.-H."/>
            <person name="Turgeon B."/>
            <person name="Goodwin S."/>
            <person name="Spatafora J."/>
            <person name="Crous P."/>
            <person name="Grigoriev I."/>
        </authorList>
    </citation>
    <scope>NUCLEOTIDE SEQUENCE</scope>
    <source>
        <strain evidence="2">CBS 122368</strain>
    </source>
</reference>
<dbReference type="GeneID" id="54589662"/>
<keyword evidence="1" id="KW-0472">Membrane</keyword>
<evidence type="ECO:0000313" key="3">
    <source>
        <dbReference type="Proteomes" id="UP000800094"/>
    </source>
</evidence>
<dbReference type="PROSITE" id="PS51257">
    <property type="entry name" value="PROKAR_LIPOPROTEIN"/>
    <property type="match status" value="1"/>
</dbReference>
<dbReference type="AlphaFoldDB" id="A0A6A6I3V3"/>
<feature type="transmembrane region" description="Helical" evidence="1">
    <location>
        <begin position="101"/>
        <end position="131"/>
    </location>
</feature>
<keyword evidence="1" id="KW-0812">Transmembrane</keyword>
<sequence length="136" mass="15582">MTLYKAVRFEWSLHQYLFSAGGSGCHYWDYNLLRVMASDPGRFHLHSDVPTHAWGVFGKWYSRLGPRDPTSLFFMASSRPTRSGGKIGLARRRRRRSRTMLNGRIGTAEIAQVRIVLLLLPASITCSFWLFCFPPS</sequence>
<keyword evidence="3" id="KW-1185">Reference proteome</keyword>
<keyword evidence="1" id="KW-1133">Transmembrane helix</keyword>
<evidence type="ECO:0000256" key="1">
    <source>
        <dbReference type="SAM" id="Phobius"/>
    </source>
</evidence>
<name>A0A6A6I3V3_9PLEO</name>
<proteinExistence type="predicted"/>
<organism evidence="2 3">
    <name type="scientific">Trematosphaeria pertusa</name>
    <dbReference type="NCBI Taxonomy" id="390896"/>
    <lineage>
        <taxon>Eukaryota</taxon>
        <taxon>Fungi</taxon>
        <taxon>Dikarya</taxon>
        <taxon>Ascomycota</taxon>
        <taxon>Pezizomycotina</taxon>
        <taxon>Dothideomycetes</taxon>
        <taxon>Pleosporomycetidae</taxon>
        <taxon>Pleosporales</taxon>
        <taxon>Massarineae</taxon>
        <taxon>Trematosphaeriaceae</taxon>
        <taxon>Trematosphaeria</taxon>
    </lineage>
</organism>
<gene>
    <name evidence="2" type="ORF">BU26DRAFT_77771</name>
</gene>
<dbReference type="Proteomes" id="UP000800094">
    <property type="component" value="Unassembled WGS sequence"/>
</dbReference>
<evidence type="ECO:0000313" key="2">
    <source>
        <dbReference type="EMBL" id="KAF2245164.1"/>
    </source>
</evidence>
<dbReference type="OrthoDB" id="3527137at2759"/>
<protein>
    <submittedName>
        <fullName evidence="2">Uncharacterized protein</fullName>
    </submittedName>
</protein>